<evidence type="ECO:0000256" key="1">
    <source>
        <dbReference type="SAM" id="Phobius"/>
    </source>
</evidence>
<name>A0AAN9FYM5_CROPI</name>
<sequence length="351" mass="38905">MLNISYIYILYNHNVDKQWSKEDATGDGGWRMSATTTWPASSTMVHATYYLHQYHCIPLLTVIKSQSATPPPGPPRAATSSSSSSDLLFPGWRWLSPPKSFSSPTTVFFLYGDSDVSVTISTSITAFLSSLRSNHNQPHRRQVLHVLPVLHLLHQIYSSLVGDGCHHPHHCDPCLSLVLPTNYGHRVIHKKVQILFGYLTASPAIATAKLMGSSNCVSWSKAVEKWCKAQGLIDHLTTNLEDVTTKLEDVKNERIIGKKGMLCCVLKEPNTKSHKILKNKRPMIVEVIVLLVLSVIIVINGDIPKIGATSYNVVPLAHTDDIQSQHSSDTSHQNSITLSGAYDEYMRQCAL</sequence>
<reference evidence="2 3" key="1">
    <citation type="submission" date="2024-01" db="EMBL/GenBank/DDBJ databases">
        <title>The genomes of 5 underutilized Papilionoideae crops provide insights into root nodulation and disease resistanc.</title>
        <authorList>
            <person name="Yuan L."/>
        </authorList>
    </citation>
    <scope>NUCLEOTIDE SEQUENCE [LARGE SCALE GENOMIC DNA]</scope>
    <source>
        <strain evidence="2">ZHUSHIDOU_FW_LH</strain>
        <tissue evidence="2">Leaf</tissue>
    </source>
</reference>
<evidence type="ECO:0000313" key="3">
    <source>
        <dbReference type="Proteomes" id="UP001372338"/>
    </source>
</evidence>
<dbReference type="AlphaFoldDB" id="A0AAN9FYM5"/>
<evidence type="ECO:0000313" key="2">
    <source>
        <dbReference type="EMBL" id="KAK7281790.1"/>
    </source>
</evidence>
<protein>
    <submittedName>
        <fullName evidence="2">Uncharacterized protein</fullName>
    </submittedName>
</protein>
<keyword evidence="1" id="KW-0472">Membrane</keyword>
<proteinExistence type="predicted"/>
<gene>
    <name evidence="2" type="ORF">RIF29_10068</name>
</gene>
<feature type="transmembrane region" description="Helical" evidence="1">
    <location>
        <begin position="283"/>
        <end position="301"/>
    </location>
</feature>
<keyword evidence="3" id="KW-1185">Reference proteome</keyword>
<accession>A0AAN9FYM5</accession>
<dbReference type="EMBL" id="JAYWIO010000002">
    <property type="protein sequence ID" value="KAK7281790.1"/>
    <property type="molecule type" value="Genomic_DNA"/>
</dbReference>
<keyword evidence="1" id="KW-1133">Transmembrane helix</keyword>
<dbReference type="Proteomes" id="UP001372338">
    <property type="component" value="Unassembled WGS sequence"/>
</dbReference>
<organism evidence="2 3">
    <name type="scientific">Crotalaria pallida</name>
    <name type="common">Smooth rattlebox</name>
    <name type="synonym">Crotalaria striata</name>
    <dbReference type="NCBI Taxonomy" id="3830"/>
    <lineage>
        <taxon>Eukaryota</taxon>
        <taxon>Viridiplantae</taxon>
        <taxon>Streptophyta</taxon>
        <taxon>Embryophyta</taxon>
        <taxon>Tracheophyta</taxon>
        <taxon>Spermatophyta</taxon>
        <taxon>Magnoliopsida</taxon>
        <taxon>eudicotyledons</taxon>
        <taxon>Gunneridae</taxon>
        <taxon>Pentapetalae</taxon>
        <taxon>rosids</taxon>
        <taxon>fabids</taxon>
        <taxon>Fabales</taxon>
        <taxon>Fabaceae</taxon>
        <taxon>Papilionoideae</taxon>
        <taxon>50 kb inversion clade</taxon>
        <taxon>genistoids sensu lato</taxon>
        <taxon>core genistoids</taxon>
        <taxon>Crotalarieae</taxon>
        <taxon>Crotalaria</taxon>
    </lineage>
</organism>
<comment type="caution">
    <text evidence="2">The sequence shown here is derived from an EMBL/GenBank/DDBJ whole genome shotgun (WGS) entry which is preliminary data.</text>
</comment>
<keyword evidence="1" id="KW-0812">Transmembrane</keyword>